<feature type="compositionally biased region" description="Low complexity" evidence="1">
    <location>
        <begin position="78"/>
        <end position="92"/>
    </location>
</feature>
<reference evidence="2" key="1">
    <citation type="submission" date="2023-10" db="EMBL/GenBank/DDBJ databases">
        <title>Genome assemblies of two species of porcelain crab, Petrolisthes cinctipes and Petrolisthes manimaculis (Anomura: Porcellanidae).</title>
        <authorList>
            <person name="Angst P."/>
        </authorList>
    </citation>
    <scope>NUCLEOTIDE SEQUENCE</scope>
    <source>
        <strain evidence="2">PB745_01</strain>
        <tissue evidence="2">Gill</tissue>
    </source>
</reference>
<dbReference type="Proteomes" id="UP001286313">
    <property type="component" value="Unassembled WGS sequence"/>
</dbReference>
<dbReference type="AlphaFoldDB" id="A0AAE1EX99"/>
<comment type="caution">
    <text evidence="2">The sequence shown here is derived from an EMBL/GenBank/DDBJ whole genome shotgun (WGS) entry which is preliminary data.</text>
</comment>
<feature type="region of interest" description="Disordered" evidence="1">
    <location>
        <begin position="1"/>
        <end position="45"/>
    </location>
</feature>
<organism evidence="2 3">
    <name type="scientific">Petrolisthes cinctipes</name>
    <name type="common">Flat porcelain crab</name>
    <dbReference type="NCBI Taxonomy" id="88211"/>
    <lineage>
        <taxon>Eukaryota</taxon>
        <taxon>Metazoa</taxon>
        <taxon>Ecdysozoa</taxon>
        <taxon>Arthropoda</taxon>
        <taxon>Crustacea</taxon>
        <taxon>Multicrustacea</taxon>
        <taxon>Malacostraca</taxon>
        <taxon>Eumalacostraca</taxon>
        <taxon>Eucarida</taxon>
        <taxon>Decapoda</taxon>
        <taxon>Pleocyemata</taxon>
        <taxon>Anomura</taxon>
        <taxon>Galatheoidea</taxon>
        <taxon>Porcellanidae</taxon>
        <taxon>Petrolisthes</taxon>
    </lineage>
</organism>
<feature type="compositionally biased region" description="Basic residues" evidence="1">
    <location>
        <begin position="152"/>
        <end position="166"/>
    </location>
</feature>
<feature type="compositionally biased region" description="Gly residues" evidence="1">
    <location>
        <begin position="110"/>
        <end position="134"/>
    </location>
</feature>
<feature type="compositionally biased region" description="Basic and acidic residues" evidence="1">
    <location>
        <begin position="258"/>
        <end position="269"/>
    </location>
</feature>
<evidence type="ECO:0000256" key="1">
    <source>
        <dbReference type="SAM" id="MobiDB-lite"/>
    </source>
</evidence>
<evidence type="ECO:0000313" key="3">
    <source>
        <dbReference type="Proteomes" id="UP001286313"/>
    </source>
</evidence>
<feature type="compositionally biased region" description="Gly residues" evidence="1">
    <location>
        <begin position="27"/>
        <end position="45"/>
    </location>
</feature>
<feature type="compositionally biased region" description="Polar residues" evidence="1">
    <location>
        <begin position="406"/>
        <end position="416"/>
    </location>
</feature>
<keyword evidence="3" id="KW-1185">Reference proteome</keyword>
<name>A0AAE1EX99_PETCI</name>
<feature type="region of interest" description="Disordered" evidence="1">
    <location>
        <begin position="152"/>
        <end position="173"/>
    </location>
</feature>
<evidence type="ECO:0000313" key="2">
    <source>
        <dbReference type="EMBL" id="KAK3863066.1"/>
    </source>
</evidence>
<feature type="region of interest" description="Disordered" evidence="1">
    <location>
        <begin position="71"/>
        <end position="140"/>
    </location>
</feature>
<accession>A0AAE1EX99</accession>
<gene>
    <name evidence="2" type="ORF">Pcinc_031118</name>
</gene>
<sequence length="548" mass="57386">MSTPVTPTATRKRAFSQGPNSGSSSSVGGGGDASESGSGSGSGGWLGALGGVFGEWLQGWGLLGVLRKKSGVPGGARSTPATPPTHSHPSTPSHEHIELRQLNFQCSEGVDGGGDGGDGGGGGGDGVGGGGSGPSEGCSHSVLSGEVLRRRLRPPHSLHHPRRAPRHSYYEGSSPDSYLLTAVLIHSLKHGSGRVCQEPHCQLCSNRLGRDFTQKDVDRGDTVSEKAYNTYASEDLGSNGKEDNELNSMISEQSLNRSVEDHGSEKKVDLPQGNPDIQVDLDYGQVSPMSSPTGSFQFAQISPLPSPHSSSITMSSTLSSINPMLSLTSCGSSEVPLLESEVSSFDISSLTDVTMSSSFMSGSALSLHQGEDSLLIADTTTGSELSLTAASTDCGTLVGSYNSDTLQSYSSDTIPSDSYPEPMDSYPIPDKSCPPYSPEPRTLDSYQRYQTRRDDMSSSVQSLPSRFSLRERSSSTVRPVLLSSGSLVLLPRRPSLASPPSVSSVSSQGHFLWEEVGLLVTPCPALLSPLASSAPLAALPNPFFRGHP</sequence>
<dbReference type="EMBL" id="JAWQEG010004082">
    <property type="protein sequence ID" value="KAK3863066.1"/>
    <property type="molecule type" value="Genomic_DNA"/>
</dbReference>
<protein>
    <submittedName>
        <fullName evidence="2">Uncharacterized protein</fullName>
    </submittedName>
</protein>
<feature type="region of interest" description="Disordered" evidence="1">
    <location>
        <begin position="255"/>
        <end position="275"/>
    </location>
</feature>
<proteinExistence type="predicted"/>
<feature type="compositionally biased region" description="Low complexity" evidence="1">
    <location>
        <begin position="16"/>
        <end position="26"/>
    </location>
</feature>
<feature type="region of interest" description="Disordered" evidence="1">
    <location>
        <begin position="406"/>
        <end position="442"/>
    </location>
</feature>